<gene>
    <name evidence="10" type="ORF">WJX81_001478</name>
</gene>
<feature type="domain" description="CNNM transmembrane" evidence="9">
    <location>
        <begin position="1"/>
        <end position="147"/>
    </location>
</feature>
<dbReference type="PANTHER" id="PTHR12064">
    <property type="entry name" value="METAL TRANSPORTER CNNM"/>
    <property type="match status" value="1"/>
</dbReference>
<feature type="transmembrane region" description="Helical" evidence="7">
    <location>
        <begin position="25"/>
        <end position="45"/>
    </location>
</feature>
<evidence type="ECO:0000259" key="8">
    <source>
        <dbReference type="PROSITE" id="PS50217"/>
    </source>
</evidence>
<dbReference type="SUPFAM" id="SSF57959">
    <property type="entry name" value="Leucine zipper domain"/>
    <property type="match status" value="1"/>
</dbReference>
<feature type="region of interest" description="Disordered" evidence="6">
    <location>
        <begin position="793"/>
        <end position="820"/>
    </location>
</feature>
<evidence type="ECO:0000256" key="2">
    <source>
        <dbReference type="ARBA" id="ARBA00022692"/>
    </source>
</evidence>
<dbReference type="EMBL" id="JALJOU010000110">
    <property type="protein sequence ID" value="KAK9820965.1"/>
    <property type="molecule type" value="Genomic_DNA"/>
</dbReference>
<dbReference type="Pfam" id="PF01595">
    <property type="entry name" value="CNNM"/>
    <property type="match status" value="1"/>
</dbReference>
<dbReference type="GO" id="GO:0003700">
    <property type="term" value="F:DNA-binding transcription factor activity"/>
    <property type="evidence" value="ECO:0007669"/>
    <property type="project" value="InterPro"/>
</dbReference>
<dbReference type="Gene3D" id="1.20.5.170">
    <property type="match status" value="1"/>
</dbReference>
<dbReference type="PROSITE" id="PS50217">
    <property type="entry name" value="BZIP"/>
    <property type="match status" value="1"/>
</dbReference>
<dbReference type="InterPro" id="IPR046347">
    <property type="entry name" value="bZIP_sf"/>
</dbReference>
<feature type="compositionally biased region" description="Acidic residues" evidence="6">
    <location>
        <begin position="756"/>
        <end position="765"/>
    </location>
</feature>
<dbReference type="Gene3D" id="3.10.580.10">
    <property type="entry name" value="CBS-domain"/>
    <property type="match status" value="1"/>
</dbReference>
<dbReference type="CDD" id="cd14704">
    <property type="entry name" value="bZIP_HY5-like"/>
    <property type="match status" value="1"/>
</dbReference>
<feature type="domain" description="BZIP" evidence="8">
    <location>
        <begin position="781"/>
        <end position="844"/>
    </location>
</feature>
<dbReference type="SMART" id="SM00338">
    <property type="entry name" value="BRLZ"/>
    <property type="match status" value="1"/>
</dbReference>
<dbReference type="GO" id="GO:0010960">
    <property type="term" value="P:magnesium ion homeostasis"/>
    <property type="evidence" value="ECO:0007669"/>
    <property type="project" value="InterPro"/>
</dbReference>
<proteinExistence type="predicted"/>
<accession>A0AAW1QHS4</accession>
<dbReference type="InterPro" id="IPR046342">
    <property type="entry name" value="CBS_dom_sf"/>
</dbReference>
<dbReference type="GO" id="GO:0016020">
    <property type="term" value="C:membrane"/>
    <property type="evidence" value="ECO:0007669"/>
    <property type="project" value="UniProtKB-SubCell"/>
</dbReference>
<evidence type="ECO:0000259" key="9">
    <source>
        <dbReference type="PROSITE" id="PS51846"/>
    </source>
</evidence>
<sequence>MQASEDLKERKYAQIVAPIRKHGNLLLCTLLIGNTVANSFLSILLSNVTTGIAGLLISTALLVVFAEIIPQSICSRHGLRFGAYTSWLIKFFMVVLLPVAWPLAFILDKVLGREVGTIYTRSELKHLIGIHVENPEHQNESGLTREDHQMLSGVLDYRDKRVKDVMTPMDKVYMVEAHVRLNFDNMLEIYKSGYTRIPVYDTQPQAIIGILYTKDLILVDPDDEIEIRTLVSFHGKSSAQYILDITPLNEVFTLFKTSRTHMFLACRLVAPAPSHVVGPDGVVAVRSQQDLLAGKDGKEVTGVITLEDVLEEVIQDEIVDESDRYMTNDHTQAVVRRPGRDRPDVSAFLALFEHKIRDQSRLSLPEVQAIAAYLSTSVAEFSVFSHADAVLKGLVRQAEVIECGMDEEEEDDLGTRHSQPLDLDGDAERSGGTLLSRLGPGGSGGELVLYQRGVPSFAFVLVLQGKVVVRAGTEGFQSEQGPWSYLGAKALRGGGKAGPYVPDFDAVTAGSCRLLRVTADAYAAALRMGRAAEGRAADQIVGVRAVKQVINASVPQSRSMGSLLDVQRADPAASPGRTAAAGARAPLGPPAALVPRTSSASAGEALRASGGPAEVVPGSTTNSAPSPFLSGPLPATGAAPYFGDASLYGGLLHKPFDGKGAAGTPLGIGHPSALDGKQLVPQLLVPPGMMAPPQGTARLTAAQAAELEMARRRAQKAAEGKRANATAMRRAKRRAGQLALRAETAAERPAERPPRDEEDDEVGDCEDDLEAKLANTKDEKEAKRLKRLLRNRVSAQQARERKKSYVSNLENSNKEQSQRIAQLEQQVQSLQNETTMLRQILKNVSSGKES</sequence>
<keyword evidence="4 5" id="KW-0472">Membrane</keyword>
<dbReference type="AlphaFoldDB" id="A0AAW1QHS4"/>
<feature type="region of interest" description="Disordered" evidence="6">
    <location>
        <begin position="406"/>
        <end position="436"/>
    </location>
</feature>
<name>A0AAW1QHS4_9CHLO</name>
<keyword evidence="3 5" id="KW-1133">Transmembrane helix</keyword>
<dbReference type="InterPro" id="IPR004827">
    <property type="entry name" value="bZIP"/>
</dbReference>
<keyword evidence="11" id="KW-1185">Reference proteome</keyword>
<feature type="transmembrane region" description="Helical" evidence="7">
    <location>
        <begin position="81"/>
        <end position="101"/>
    </location>
</feature>
<evidence type="ECO:0000256" key="6">
    <source>
        <dbReference type="SAM" id="MobiDB-lite"/>
    </source>
</evidence>
<comment type="subcellular location">
    <subcellularLocation>
        <location evidence="1">Membrane</location>
        <topology evidence="1">Multi-pass membrane protein</topology>
    </subcellularLocation>
</comment>
<feature type="compositionally biased region" description="Basic and acidic residues" evidence="6">
    <location>
        <begin position="744"/>
        <end position="755"/>
    </location>
</feature>
<dbReference type="InterPro" id="IPR002550">
    <property type="entry name" value="CNNM"/>
</dbReference>
<dbReference type="InterPro" id="IPR044751">
    <property type="entry name" value="Ion_transp-like_CBS"/>
</dbReference>
<dbReference type="CDD" id="cd04590">
    <property type="entry name" value="CBS_pair_CorC_HlyC_assoc"/>
    <property type="match status" value="1"/>
</dbReference>
<feature type="transmembrane region" description="Helical" evidence="7">
    <location>
        <begin position="51"/>
        <end position="69"/>
    </location>
</feature>
<evidence type="ECO:0000256" key="3">
    <source>
        <dbReference type="ARBA" id="ARBA00022989"/>
    </source>
</evidence>
<dbReference type="Proteomes" id="UP001445335">
    <property type="component" value="Unassembled WGS sequence"/>
</dbReference>
<dbReference type="InterPro" id="IPR045095">
    <property type="entry name" value="ACDP"/>
</dbReference>
<dbReference type="Pfam" id="PF25562">
    <property type="entry name" value="CNBH_CNNM2_C"/>
    <property type="match status" value="1"/>
</dbReference>
<evidence type="ECO:0000313" key="10">
    <source>
        <dbReference type="EMBL" id="KAK9820965.1"/>
    </source>
</evidence>
<dbReference type="PANTHER" id="PTHR12064:SF94">
    <property type="entry name" value="UNEXTENDED PROTEIN"/>
    <property type="match status" value="1"/>
</dbReference>
<evidence type="ECO:0000256" key="5">
    <source>
        <dbReference type="PROSITE-ProRule" id="PRU01193"/>
    </source>
</evidence>
<reference evidence="10 11" key="1">
    <citation type="journal article" date="2024" name="Nat. Commun.">
        <title>Phylogenomics reveals the evolutionary origins of lichenization in chlorophyte algae.</title>
        <authorList>
            <person name="Puginier C."/>
            <person name="Libourel C."/>
            <person name="Otte J."/>
            <person name="Skaloud P."/>
            <person name="Haon M."/>
            <person name="Grisel S."/>
            <person name="Petersen M."/>
            <person name="Berrin J.G."/>
            <person name="Delaux P.M."/>
            <person name="Dal Grande F."/>
            <person name="Keller J."/>
        </authorList>
    </citation>
    <scope>NUCLEOTIDE SEQUENCE [LARGE SCALE GENOMIC DNA]</scope>
    <source>
        <strain evidence="10 11">SAG 245.80</strain>
    </source>
</reference>
<feature type="compositionally biased region" description="Low complexity" evidence="6">
    <location>
        <begin position="569"/>
        <end position="596"/>
    </location>
</feature>
<protein>
    <submittedName>
        <fullName evidence="10">Uncharacterized protein</fullName>
    </submittedName>
</protein>
<evidence type="ECO:0000313" key="11">
    <source>
        <dbReference type="Proteomes" id="UP001445335"/>
    </source>
</evidence>
<dbReference type="Pfam" id="PF00170">
    <property type="entry name" value="bZIP_1"/>
    <property type="match status" value="1"/>
</dbReference>
<dbReference type="SUPFAM" id="SSF54631">
    <property type="entry name" value="CBS-domain pair"/>
    <property type="match status" value="1"/>
</dbReference>
<keyword evidence="2 5" id="KW-0812">Transmembrane</keyword>
<evidence type="ECO:0000256" key="1">
    <source>
        <dbReference type="ARBA" id="ARBA00004141"/>
    </source>
</evidence>
<evidence type="ECO:0000256" key="4">
    <source>
        <dbReference type="ARBA" id="ARBA00023136"/>
    </source>
</evidence>
<dbReference type="PROSITE" id="PS00036">
    <property type="entry name" value="BZIP_BASIC"/>
    <property type="match status" value="1"/>
</dbReference>
<feature type="region of interest" description="Disordered" evidence="6">
    <location>
        <begin position="568"/>
        <end position="628"/>
    </location>
</feature>
<dbReference type="PROSITE" id="PS51846">
    <property type="entry name" value="CNNM"/>
    <property type="match status" value="1"/>
</dbReference>
<organism evidence="10 11">
    <name type="scientific">Elliptochloris bilobata</name>
    <dbReference type="NCBI Taxonomy" id="381761"/>
    <lineage>
        <taxon>Eukaryota</taxon>
        <taxon>Viridiplantae</taxon>
        <taxon>Chlorophyta</taxon>
        <taxon>core chlorophytes</taxon>
        <taxon>Trebouxiophyceae</taxon>
        <taxon>Trebouxiophyceae incertae sedis</taxon>
        <taxon>Elliptochloris clade</taxon>
        <taxon>Elliptochloris</taxon>
    </lineage>
</organism>
<feature type="region of interest" description="Disordered" evidence="6">
    <location>
        <begin position="716"/>
        <end position="765"/>
    </location>
</feature>
<comment type="caution">
    <text evidence="10">The sequence shown here is derived from an EMBL/GenBank/DDBJ whole genome shotgun (WGS) entry which is preliminary data.</text>
</comment>
<evidence type="ECO:0000256" key="7">
    <source>
        <dbReference type="SAM" id="Phobius"/>
    </source>
</evidence>